<dbReference type="Pfam" id="PF00437">
    <property type="entry name" value="T2SSE"/>
    <property type="match status" value="1"/>
</dbReference>
<dbReference type="Gene3D" id="3.30.450.90">
    <property type="match status" value="1"/>
</dbReference>
<dbReference type="EMBL" id="FMZQ01000026">
    <property type="protein sequence ID" value="SDD67375.1"/>
    <property type="molecule type" value="Genomic_DNA"/>
</dbReference>
<dbReference type="InterPro" id="IPR050921">
    <property type="entry name" value="T4SS_GSP_E_ATPase"/>
</dbReference>
<dbReference type="Gene3D" id="3.40.50.300">
    <property type="entry name" value="P-loop containing nucleotide triphosphate hydrolases"/>
    <property type="match status" value="1"/>
</dbReference>
<dbReference type="NCBIfam" id="TIGR02782">
    <property type="entry name" value="TrbB_P"/>
    <property type="match status" value="1"/>
</dbReference>
<evidence type="ECO:0000313" key="4">
    <source>
        <dbReference type="Proteomes" id="UP000199467"/>
    </source>
</evidence>
<accession>A0A1G6WQQ1</accession>
<proteinExistence type="inferred from homology"/>
<name>A0A1G6WQQ1_9GAMM</name>
<dbReference type="InterPro" id="IPR027417">
    <property type="entry name" value="P-loop_NTPase"/>
</dbReference>
<evidence type="ECO:0000256" key="1">
    <source>
        <dbReference type="ARBA" id="ARBA00006611"/>
    </source>
</evidence>
<dbReference type="InterPro" id="IPR001482">
    <property type="entry name" value="T2SS/T4SS_dom"/>
</dbReference>
<sequence>MTVASSPLLSAAAASLDRRTRMLRTAMGPLIAAALDDPDVVEVMLNPDGALWLDRLSAGRAHLGTLAAADGERIIRLVAAHVGQEVHRNKPLLSAELPETGERFEGVLPPVVAGPTFALRKRAAGVIPLQQYVADGILSAAQAEHLRVAVSERQNILVAGGTSSGKTTLANALLAEVAGSGDRVLVLEDTVELQCPAFDHVALRTKPGVVSMADLVRSTLRLRPDRVVVGEVRGGEALDLIKAWGTGHPGGIATIHAGSAQGALLRLEQLILEVALAAPRALIAEAVNLLVFLAGRGRTRYVQQIARVTGYDERGYQLTSIAPAFIPSLTQENSHDCLPSPRC</sequence>
<dbReference type="GO" id="GO:0016887">
    <property type="term" value="F:ATP hydrolysis activity"/>
    <property type="evidence" value="ECO:0007669"/>
    <property type="project" value="InterPro"/>
</dbReference>
<feature type="domain" description="Bacterial type II secretion system protein E" evidence="2">
    <location>
        <begin position="110"/>
        <end position="289"/>
    </location>
</feature>
<dbReference type="CDD" id="cd01130">
    <property type="entry name" value="VirB11-like_ATPase"/>
    <property type="match status" value="1"/>
</dbReference>
<dbReference type="GO" id="GO:0005524">
    <property type="term" value="F:ATP binding"/>
    <property type="evidence" value="ECO:0007669"/>
    <property type="project" value="InterPro"/>
</dbReference>
<comment type="similarity">
    <text evidence="1">Belongs to the GSP E family.</text>
</comment>
<dbReference type="AlphaFoldDB" id="A0A1G6WQQ1"/>
<dbReference type="GO" id="GO:0005737">
    <property type="term" value="C:cytoplasm"/>
    <property type="evidence" value="ECO:0007669"/>
    <property type="project" value="InterPro"/>
</dbReference>
<keyword evidence="4" id="KW-1185">Reference proteome</keyword>
<dbReference type="PANTHER" id="PTHR30486">
    <property type="entry name" value="TWITCHING MOTILITY PROTEIN PILT"/>
    <property type="match status" value="1"/>
</dbReference>
<dbReference type="InterPro" id="IPR014149">
    <property type="entry name" value="Conjug-transfer_TrbB"/>
</dbReference>
<gene>
    <name evidence="3" type="ORF">SAMN05216576_12618</name>
</gene>
<evidence type="ECO:0000259" key="2">
    <source>
        <dbReference type="Pfam" id="PF00437"/>
    </source>
</evidence>
<reference evidence="4" key="1">
    <citation type="submission" date="2016-10" db="EMBL/GenBank/DDBJ databases">
        <authorList>
            <person name="Varghese N."/>
            <person name="Submissions S."/>
        </authorList>
    </citation>
    <scope>NUCLEOTIDE SEQUENCE [LARGE SCALE GENOMIC DNA]</scope>
    <source>
        <strain evidence="4">DSM 26382</strain>
    </source>
</reference>
<organism evidence="3 4">
    <name type="scientific">Ectopseudomonas chengduensis</name>
    <dbReference type="NCBI Taxonomy" id="489632"/>
    <lineage>
        <taxon>Bacteria</taxon>
        <taxon>Pseudomonadati</taxon>
        <taxon>Pseudomonadota</taxon>
        <taxon>Gammaproteobacteria</taxon>
        <taxon>Pseudomonadales</taxon>
        <taxon>Pseudomonadaceae</taxon>
        <taxon>Ectopseudomonas</taxon>
    </lineage>
</organism>
<protein>
    <submittedName>
        <fullName evidence="3">Type IV secretion system protein VirB11</fullName>
    </submittedName>
</protein>
<evidence type="ECO:0000313" key="3">
    <source>
        <dbReference type="EMBL" id="SDD67375.1"/>
    </source>
</evidence>
<dbReference type="Proteomes" id="UP000199467">
    <property type="component" value="Unassembled WGS sequence"/>
</dbReference>
<dbReference type="PANTHER" id="PTHR30486:SF6">
    <property type="entry name" value="TYPE IV PILUS RETRACTATION ATPASE PILT"/>
    <property type="match status" value="1"/>
</dbReference>
<dbReference type="SUPFAM" id="SSF52540">
    <property type="entry name" value="P-loop containing nucleoside triphosphate hydrolases"/>
    <property type="match status" value="1"/>
</dbReference>